<evidence type="ECO:0000256" key="3">
    <source>
        <dbReference type="SAM" id="MobiDB-lite"/>
    </source>
</evidence>
<dbReference type="InterPro" id="IPR019331">
    <property type="entry name" value="FAM192A/Fyv6_N"/>
</dbReference>
<evidence type="ECO:0000313" key="6">
    <source>
        <dbReference type="Proteomes" id="UP000038040"/>
    </source>
</evidence>
<accession>A0A0N4UB44</accession>
<organism evidence="6 8">
    <name type="scientific">Dracunculus medinensis</name>
    <name type="common">Guinea worm</name>
    <dbReference type="NCBI Taxonomy" id="318479"/>
    <lineage>
        <taxon>Eukaryota</taxon>
        <taxon>Metazoa</taxon>
        <taxon>Ecdysozoa</taxon>
        <taxon>Nematoda</taxon>
        <taxon>Chromadorea</taxon>
        <taxon>Rhabditida</taxon>
        <taxon>Spirurina</taxon>
        <taxon>Dracunculoidea</taxon>
        <taxon>Dracunculidae</taxon>
        <taxon>Dracunculus</taxon>
    </lineage>
</organism>
<dbReference type="WBParaSite" id="DME_0000440401-mRNA-1">
    <property type="protein sequence ID" value="DME_0000440401-mRNA-1"/>
    <property type="gene ID" value="DME_0000440401"/>
</dbReference>
<proteinExistence type="predicted"/>
<sequence length="242" mass="27801">MDDRFISEKNAEEVRKKRQEEWEKVRKANDPVVKSFLLSEVPEEDHRSLYERLKEVRDKKQAEYDEEHKFKNMIRGLDSEECEFLSSFENMKEKEDKKKKQEEAAVLSEFERARCRTIPDDKVPSVSRLRFKAVRDGPPRPNRQAELLKGAIKRKSITEDYENGSKKTLMSIRSQIIATRPTAMKVVGMLPGIANYASSSSNSDSDNDSDYSGDLPVLPALIPTTPDKNEKQKSATVEVETD</sequence>
<evidence type="ECO:0000313" key="7">
    <source>
        <dbReference type="Proteomes" id="UP000274756"/>
    </source>
</evidence>
<evidence type="ECO:0000313" key="5">
    <source>
        <dbReference type="EMBL" id="VDN58314.1"/>
    </source>
</evidence>
<feature type="region of interest" description="Disordered" evidence="3">
    <location>
        <begin position="195"/>
        <end position="242"/>
    </location>
</feature>
<dbReference type="PANTHER" id="PTHR13495:SF0">
    <property type="entry name" value="PSME3-INTERACTING PROTEIN"/>
    <property type="match status" value="1"/>
</dbReference>
<evidence type="ECO:0000256" key="1">
    <source>
        <dbReference type="ARBA" id="ARBA00004123"/>
    </source>
</evidence>
<dbReference type="OrthoDB" id="75807at2759"/>
<dbReference type="GO" id="GO:0005634">
    <property type="term" value="C:nucleus"/>
    <property type="evidence" value="ECO:0007669"/>
    <property type="project" value="UniProtKB-SubCell"/>
</dbReference>
<dbReference type="Pfam" id="PF10187">
    <property type="entry name" value="FAM192A_Fyv6_N"/>
    <property type="match status" value="1"/>
</dbReference>
<feature type="domain" description="FAM192A/Fyv6 N-terminal" evidence="4">
    <location>
        <begin position="5"/>
        <end position="110"/>
    </location>
</feature>
<feature type="compositionally biased region" description="Low complexity" evidence="3">
    <location>
        <begin position="195"/>
        <end position="204"/>
    </location>
</feature>
<dbReference type="Proteomes" id="UP000038040">
    <property type="component" value="Unplaced"/>
</dbReference>
<name>A0A0N4UB44_DRAME</name>
<evidence type="ECO:0000313" key="8">
    <source>
        <dbReference type="WBParaSite" id="DME_0000440401-mRNA-1"/>
    </source>
</evidence>
<keyword evidence="7" id="KW-1185">Reference proteome</keyword>
<keyword evidence="2" id="KW-0539">Nucleus</keyword>
<dbReference type="PANTHER" id="PTHR13495">
    <property type="entry name" value="NEFA-INTERACTING NUCLEAR PROTEIN NIP30"/>
    <property type="match status" value="1"/>
</dbReference>
<protein>
    <submittedName>
        <fullName evidence="8">Nefa_Nip30_N domain-containing protein</fullName>
    </submittedName>
</protein>
<evidence type="ECO:0000259" key="4">
    <source>
        <dbReference type="Pfam" id="PF10187"/>
    </source>
</evidence>
<evidence type="ECO:0000256" key="2">
    <source>
        <dbReference type="ARBA" id="ARBA00023242"/>
    </source>
</evidence>
<dbReference type="EMBL" id="UYYG01001167">
    <property type="protein sequence ID" value="VDN58314.1"/>
    <property type="molecule type" value="Genomic_DNA"/>
</dbReference>
<dbReference type="Proteomes" id="UP000274756">
    <property type="component" value="Unassembled WGS sequence"/>
</dbReference>
<dbReference type="InterPro" id="IPR039845">
    <property type="entry name" value="FAM192A"/>
</dbReference>
<dbReference type="AlphaFoldDB" id="A0A0N4UB44"/>
<reference evidence="8" key="1">
    <citation type="submission" date="2017-02" db="UniProtKB">
        <authorList>
            <consortium name="WormBaseParasite"/>
        </authorList>
    </citation>
    <scope>IDENTIFICATION</scope>
</reference>
<reference evidence="5 7" key="2">
    <citation type="submission" date="2018-11" db="EMBL/GenBank/DDBJ databases">
        <authorList>
            <consortium name="Pathogen Informatics"/>
        </authorList>
    </citation>
    <scope>NUCLEOTIDE SEQUENCE [LARGE SCALE GENOMIC DNA]</scope>
</reference>
<comment type="subcellular location">
    <subcellularLocation>
        <location evidence="1">Nucleus</location>
    </subcellularLocation>
</comment>
<dbReference type="STRING" id="318479.A0A0N4UB44"/>
<gene>
    <name evidence="5" type="ORF">DME_LOCUS8287</name>
</gene>